<dbReference type="InterPro" id="IPR036259">
    <property type="entry name" value="MFS_trans_sf"/>
</dbReference>
<feature type="region of interest" description="Disordered" evidence="1">
    <location>
        <begin position="300"/>
        <end position="350"/>
    </location>
</feature>
<evidence type="ECO:0000313" key="3">
    <source>
        <dbReference type="Proteomes" id="UP000504606"/>
    </source>
</evidence>
<feature type="transmembrane region" description="Helical" evidence="2">
    <location>
        <begin position="549"/>
        <end position="566"/>
    </location>
</feature>
<feature type="region of interest" description="Disordered" evidence="1">
    <location>
        <begin position="1"/>
        <end position="33"/>
    </location>
</feature>
<dbReference type="OrthoDB" id="10597797at2759"/>
<feature type="transmembrane region" description="Helical" evidence="2">
    <location>
        <begin position="156"/>
        <end position="178"/>
    </location>
</feature>
<dbReference type="KEGG" id="foc:113213703"/>
<name>A0A9C6WYG6_FRAOC</name>
<feature type="transmembrane region" description="Helical" evidence="2">
    <location>
        <begin position="252"/>
        <end position="273"/>
    </location>
</feature>
<feature type="compositionally biased region" description="Basic and acidic residues" evidence="1">
    <location>
        <begin position="300"/>
        <end position="317"/>
    </location>
</feature>
<proteinExistence type="predicted"/>
<dbReference type="GeneID" id="113213703"/>
<feature type="compositionally biased region" description="Low complexity" evidence="1">
    <location>
        <begin position="16"/>
        <end position="25"/>
    </location>
</feature>
<sequence>MTSRDQPGAAAVNGMDPVAADGPAGDAERDRDARRAPAPLALDTALPPVDGDIHHFHPAAPPSKDAYLALLITLVLEAAVPSLQCYWGVLLVTWGGRSGASAASAATTAAASATAASLLDLKNTGFLWTPVLFSASWSVADPWSETLGAVHGLPGLCSLVGSLLLSGGMFLTALGALVAPQSPLLPTLAGIGAGIASGVGASLLSRSARLVLDQRWGVRAGMTLGARRFLRALGLTMAPLLALSLSQGRNGAAGALGAAAAACLPLLLAPLVLAAPRARRPEPADAREQPDKYERLKEMAWRLGPRRESEADARTEISDDGGSVSEQPAPAPAPPSNPGPHAVTAPEAARTTVVAEVHCDVAGERQQPGPVLTLSPEATARLGGGGAASAPNGGAYAAPGAEAGAPRPLFGEDGQAWNIAYSFDCDGDDDIELFVRRQSPRRGALARCCAALGPHARGCRADLRPVRRPAFHLALFTVTCCRLAGLALTVLLPSLALVQMGARAKAHLAAALPAVSGVGAMLFGLAVLWETSWESPSDSGTPVRTRRRLLSAVSAVAASGFLLLSWGHSRWWLMLGSLTAGFGTAGAVWAQRFATREALGGAANYRAQPLLSVLTGLAVVLLAALCGEYLILF</sequence>
<feature type="transmembrane region" description="Helical" evidence="2">
    <location>
        <begin position="470"/>
        <end position="496"/>
    </location>
</feature>
<feature type="transmembrane region" description="Helical" evidence="2">
    <location>
        <begin position="572"/>
        <end position="590"/>
    </location>
</feature>
<evidence type="ECO:0000256" key="2">
    <source>
        <dbReference type="SAM" id="Phobius"/>
    </source>
</evidence>
<organism evidence="3 4">
    <name type="scientific">Frankliniella occidentalis</name>
    <name type="common">Western flower thrips</name>
    <name type="synonym">Euthrips occidentalis</name>
    <dbReference type="NCBI Taxonomy" id="133901"/>
    <lineage>
        <taxon>Eukaryota</taxon>
        <taxon>Metazoa</taxon>
        <taxon>Ecdysozoa</taxon>
        <taxon>Arthropoda</taxon>
        <taxon>Hexapoda</taxon>
        <taxon>Insecta</taxon>
        <taxon>Pterygota</taxon>
        <taxon>Neoptera</taxon>
        <taxon>Paraneoptera</taxon>
        <taxon>Thysanoptera</taxon>
        <taxon>Terebrantia</taxon>
        <taxon>Thripoidea</taxon>
        <taxon>Thripidae</taxon>
        <taxon>Frankliniella</taxon>
    </lineage>
</organism>
<protein>
    <submittedName>
        <fullName evidence="4">Uncharacterized protein LOC113213703</fullName>
    </submittedName>
</protein>
<feature type="region of interest" description="Disordered" evidence="1">
    <location>
        <begin position="364"/>
        <end position="390"/>
    </location>
</feature>
<keyword evidence="2" id="KW-1133">Transmembrane helix</keyword>
<gene>
    <name evidence="4" type="primary">LOC113213703</name>
</gene>
<keyword evidence="2" id="KW-0812">Transmembrane</keyword>
<feature type="transmembrane region" description="Helical" evidence="2">
    <location>
        <begin position="610"/>
        <end position="632"/>
    </location>
</feature>
<dbReference type="RefSeq" id="XP_052121263.1">
    <property type="nucleotide sequence ID" value="XM_052265303.1"/>
</dbReference>
<dbReference type="Proteomes" id="UP000504606">
    <property type="component" value="Unplaced"/>
</dbReference>
<evidence type="ECO:0000256" key="1">
    <source>
        <dbReference type="SAM" id="MobiDB-lite"/>
    </source>
</evidence>
<feature type="transmembrane region" description="Helical" evidence="2">
    <location>
        <begin position="184"/>
        <end position="208"/>
    </location>
</feature>
<keyword evidence="2" id="KW-0472">Membrane</keyword>
<keyword evidence="3" id="KW-1185">Reference proteome</keyword>
<feature type="transmembrane region" description="Helical" evidence="2">
    <location>
        <begin position="508"/>
        <end position="529"/>
    </location>
</feature>
<dbReference type="AlphaFoldDB" id="A0A9C6WYG6"/>
<feature type="transmembrane region" description="Helical" evidence="2">
    <location>
        <begin position="229"/>
        <end position="246"/>
    </location>
</feature>
<accession>A0A9C6WYG6</accession>
<dbReference type="SUPFAM" id="SSF103473">
    <property type="entry name" value="MFS general substrate transporter"/>
    <property type="match status" value="1"/>
</dbReference>
<evidence type="ECO:0000313" key="4">
    <source>
        <dbReference type="RefSeq" id="XP_052121263.1"/>
    </source>
</evidence>
<reference evidence="4" key="1">
    <citation type="submission" date="2025-08" db="UniProtKB">
        <authorList>
            <consortium name="RefSeq"/>
        </authorList>
    </citation>
    <scope>IDENTIFICATION</scope>
    <source>
        <tissue evidence="4">Whole organism</tissue>
    </source>
</reference>
<dbReference type="Gene3D" id="1.20.1250.20">
    <property type="entry name" value="MFS general substrate transporter like domains"/>
    <property type="match status" value="1"/>
</dbReference>
<feature type="compositionally biased region" description="Pro residues" evidence="1">
    <location>
        <begin position="329"/>
        <end position="338"/>
    </location>
</feature>